<comment type="caution">
    <text evidence="2">The sequence shown here is derived from an EMBL/GenBank/DDBJ whole genome shotgun (WGS) entry which is preliminary data.</text>
</comment>
<name>A0ABN3LU24_9MICO</name>
<dbReference type="Proteomes" id="UP001500730">
    <property type="component" value="Unassembled WGS sequence"/>
</dbReference>
<sequence>MTPREELLAQGQAADDVPHPELGPAVAAQADMKTHGAQCAVAGGPPGATPRERRTREYC</sequence>
<protein>
    <submittedName>
        <fullName evidence="2">Uncharacterized protein</fullName>
    </submittedName>
</protein>
<evidence type="ECO:0000313" key="2">
    <source>
        <dbReference type="EMBL" id="GAA2488183.1"/>
    </source>
</evidence>
<dbReference type="EMBL" id="BAAARE010000011">
    <property type="protein sequence ID" value="GAA2488183.1"/>
    <property type="molecule type" value="Genomic_DNA"/>
</dbReference>
<proteinExistence type="predicted"/>
<evidence type="ECO:0000313" key="3">
    <source>
        <dbReference type="Proteomes" id="UP001500730"/>
    </source>
</evidence>
<gene>
    <name evidence="2" type="ORF">GCM10009858_27780</name>
</gene>
<keyword evidence="3" id="KW-1185">Reference proteome</keyword>
<evidence type="ECO:0000256" key="1">
    <source>
        <dbReference type="SAM" id="MobiDB-lite"/>
    </source>
</evidence>
<reference evidence="2 3" key="1">
    <citation type="journal article" date="2019" name="Int. J. Syst. Evol. Microbiol.">
        <title>The Global Catalogue of Microorganisms (GCM) 10K type strain sequencing project: providing services to taxonomists for standard genome sequencing and annotation.</title>
        <authorList>
            <consortium name="The Broad Institute Genomics Platform"/>
            <consortium name="The Broad Institute Genome Sequencing Center for Infectious Disease"/>
            <person name="Wu L."/>
            <person name="Ma J."/>
        </authorList>
    </citation>
    <scope>NUCLEOTIDE SEQUENCE [LARGE SCALE GENOMIC DNA]</scope>
    <source>
        <strain evidence="2 3">JCM 16259</strain>
    </source>
</reference>
<feature type="region of interest" description="Disordered" evidence="1">
    <location>
        <begin position="1"/>
        <end position="27"/>
    </location>
</feature>
<organism evidence="2 3">
    <name type="scientific">Terrabacter carboxydivorans</name>
    <dbReference type="NCBI Taxonomy" id="619730"/>
    <lineage>
        <taxon>Bacteria</taxon>
        <taxon>Bacillati</taxon>
        <taxon>Actinomycetota</taxon>
        <taxon>Actinomycetes</taxon>
        <taxon>Micrococcales</taxon>
        <taxon>Intrasporangiaceae</taxon>
        <taxon>Terrabacter</taxon>
    </lineage>
</organism>
<accession>A0ABN3LU24</accession>